<dbReference type="InterPro" id="IPR050109">
    <property type="entry name" value="HTH-type_TetR-like_transc_reg"/>
</dbReference>
<dbReference type="PROSITE" id="PS50977">
    <property type="entry name" value="HTH_TETR_2"/>
    <property type="match status" value="1"/>
</dbReference>
<evidence type="ECO:0000256" key="5">
    <source>
        <dbReference type="SAM" id="MobiDB-lite"/>
    </source>
</evidence>
<dbReference type="PANTHER" id="PTHR30055:SF234">
    <property type="entry name" value="HTH-TYPE TRANSCRIPTIONAL REGULATOR BETI"/>
    <property type="match status" value="1"/>
</dbReference>
<evidence type="ECO:0000313" key="8">
    <source>
        <dbReference type="Proteomes" id="UP000720508"/>
    </source>
</evidence>
<comment type="caution">
    <text evidence="7">The sequence shown here is derived from an EMBL/GenBank/DDBJ whole genome shotgun (WGS) entry which is preliminary data.</text>
</comment>
<feature type="domain" description="HTH tetR-type" evidence="6">
    <location>
        <begin position="38"/>
        <end position="98"/>
    </location>
</feature>
<dbReference type="PANTHER" id="PTHR30055">
    <property type="entry name" value="HTH-TYPE TRANSCRIPTIONAL REGULATOR RUTR"/>
    <property type="match status" value="1"/>
</dbReference>
<sequence>MESEDVIAPDANRDANHDANRDRDGNRDANRDRDVNRDGNRDRIVTAAARLLSEGGPDAVSTRAVSSAAGVQPPTIYRLFGDKQGLLDAVVAHGFTEYLSSKTAEEPTDDPVADLRAGWDLHIGLGLANPALYSLMYGGHRPGASSPASVAAFEMLARLIGRVAEAGRLAIPEERAAALVHAAGCGTTLTLIATPEDRRDPELSRTAREVAIAAITTDASAPAPASAEPGPVAAAVTLRAALPRTDALTASERGLLREWLDRIADPAVPHRHRAETP</sequence>
<evidence type="ECO:0000256" key="2">
    <source>
        <dbReference type="ARBA" id="ARBA00023125"/>
    </source>
</evidence>
<keyword evidence="3" id="KW-0804">Transcription</keyword>
<dbReference type="EMBL" id="JAHLEM010000301">
    <property type="protein sequence ID" value="MBU3867371.1"/>
    <property type="molecule type" value="Genomic_DNA"/>
</dbReference>
<evidence type="ECO:0000256" key="4">
    <source>
        <dbReference type="PROSITE-ProRule" id="PRU00335"/>
    </source>
</evidence>
<evidence type="ECO:0000256" key="1">
    <source>
        <dbReference type="ARBA" id="ARBA00023015"/>
    </source>
</evidence>
<dbReference type="RefSeq" id="WP_216344335.1">
    <property type="nucleotide sequence ID" value="NZ_JAHLEM010000301.1"/>
</dbReference>
<accession>A0ABS6CKA7</accession>
<keyword evidence="1" id="KW-0805">Transcription regulation</keyword>
<evidence type="ECO:0000256" key="3">
    <source>
        <dbReference type="ARBA" id="ARBA00023163"/>
    </source>
</evidence>
<keyword evidence="2 4" id="KW-0238">DNA-binding</keyword>
<protein>
    <submittedName>
        <fullName evidence="7">TetR/AcrR family transcriptional regulator</fullName>
    </submittedName>
</protein>
<feature type="compositionally biased region" description="Basic and acidic residues" evidence="5">
    <location>
        <begin position="11"/>
        <end position="40"/>
    </location>
</feature>
<feature type="region of interest" description="Disordered" evidence="5">
    <location>
        <begin position="1"/>
        <end position="40"/>
    </location>
</feature>
<organism evidence="7 8">
    <name type="scientific">Streptomyces niphimycinicus</name>
    <dbReference type="NCBI Taxonomy" id="2842201"/>
    <lineage>
        <taxon>Bacteria</taxon>
        <taxon>Bacillati</taxon>
        <taxon>Actinomycetota</taxon>
        <taxon>Actinomycetes</taxon>
        <taxon>Kitasatosporales</taxon>
        <taxon>Streptomycetaceae</taxon>
        <taxon>Streptomyces</taxon>
    </lineage>
</organism>
<name>A0ABS6CKA7_9ACTN</name>
<dbReference type="Proteomes" id="UP000720508">
    <property type="component" value="Unassembled WGS sequence"/>
</dbReference>
<reference evidence="7 8" key="1">
    <citation type="submission" date="2021-06" db="EMBL/GenBank/DDBJ databases">
        <authorList>
            <person name="Pan X."/>
        </authorList>
    </citation>
    <scope>NUCLEOTIDE SEQUENCE [LARGE SCALE GENOMIC DNA]</scope>
    <source>
        <strain evidence="7 8">4503</strain>
    </source>
</reference>
<keyword evidence="8" id="KW-1185">Reference proteome</keyword>
<evidence type="ECO:0000313" key="7">
    <source>
        <dbReference type="EMBL" id="MBU3867371.1"/>
    </source>
</evidence>
<dbReference type="Pfam" id="PF00440">
    <property type="entry name" value="TetR_N"/>
    <property type="match status" value="1"/>
</dbReference>
<dbReference type="InterPro" id="IPR001647">
    <property type="entry name" value="HTH_TetR"/>
</dbReference>
<feature type="DNA-binding region" description="H-T-H motif" evidence="4">
    <location>
        <begin position="61"/>
        <end position="80"/>
    </location>
</feature>
<gene>
    <name evidence="7" type="ORF">KN815_25935</name>
</gene>
<proteinExistence type="predicted"/>
<evidence type="ECO:0000259" key="6">
    <source>
        <dbReference type="PROSITE" id="PS50977"/>
    </source>
</evidence>